<dbReference type="Proteomes" id="UP000887568">
    <property type="component" value="Unplaced"/>
</dbReference>
<dbReference type="PANTHER" id="PTHR23359">
    <property type="entry name" value="NUCLEOTIDE KINASE"/>
    <property type="match status" value="1"/>
</dbReference>
<evidence type="ECO:0000256" key="9">
    <source>
        <dbReference type="SAM" id="MobiDB-lite"/>
    </source>
</evidence>
<dbReference type="Pfam" id="PF00406">
    <property type="entry name" value="ADK"/>
    <property type="match status" value="4"/>
</dbReference>
<dbReference type="FunFam" id="3.40.50.300:FF:000315">
    <property type="entry name" value="Adenylate kinase 1"/>
    <property type="match status" value="2"/>
</dbReference>
<dbReference type="EnsemblMetazoa" id="XM_038190645.1">
    <property type="protein sequence ID" value="XP_038046573.1"/>
    <property type="gene ID" value="LOC119720800"/>
</dbReference>
<dbReference type="InterPro" id="IPR033690">
    <property type="entry name" value="Adenylat_kinase_CS"/>
</dbReference>
<dbReference type="GO" id="GO:0046034">
    <property type="term" value="P:ATP metabolic process"/>
    <property type="evidence" value="ECO:0007669"/>
    <property type="project" value="InterPro"/>
</dbReference>
<dbReference type="GO" id="GO:0004017">
    <property type="term" value="F:AMP kinase activity"/>
    <property type="evidence" value="ECO:0007669"/>
    <property type="project" value="UniProtKB-EC"/>
</dbReference>
<dbReference type="OMA" id="PQDHIKY"/>
<evidence type="ECO:0000256" key="7">
    <source>
        <dbReference type="ARBA" id="ARBA00022777"/>
    </source>
</evidence>
<feature type="region of interest" description="Disordered" evidence="9">
    <location>
        <begin position="417"/>
        <end position="466"/>
    </location>
</feature>
<evidence type="ECO:0000256" key="6">
    <source>
        <dbReference type="ARBA" id="ARBA00022741"/>
    </source>
</evidence>
<comment type="catalytic activity">
    <reaction evidence="1">
        <text>AMP + ATP = 2 ADP</text>
        <dbReference type="Rhea" id="RHEA:12973"/>
        <dbReference type="ChEBI" id="CHEBI:30616"/>
        <dbReference type="ChEBI" id="CHEBI:456215"/>
        <dbReference type="ChEBI" id="CHEBI:456216"/>
        <dbReference type="EC" id="2.7.4.3"/>
    </reaction>
</comment>
<keyword evidence="8" id="KW-0067">ATP-binding</keyword>
<feature type="compositionally biased region" description="Basic and acidic residues" evidence="9">
    <location>
        <begin position="341"/>
        <end position="353"/>
    </location>
</feature>
<dbReference type="InterPro" id="IPR027417">
    <property type="entry name" value="P-loop_NTPase"/>
</dbReference>
<keyword evidence="6" id="KW-0547">Nucleotide-binding</keyword>
<keyword evidence="7" id="KW-0418">Kinase</keyword>
<dbReference type="OrthoDB" id="442176at2759"/>
<dbReference type="InterPro" id="IPR006267">
    <property type="entry name" value="AK1/5"/>
</dbReference>
<keyword evidence="5" id="KW-0808">Transferase</keyword>
<evidence type="ECO:0000256" key="1">
    <source>
        <dbReference type="ARBA" id="ARBA00000582"/>
    </source>
</evidence>
<dbReference type="InterPro" id="IPR000850">
    <property type="entry name" value="Adenylat/UMP-CMP_kin"/>
</dbReference>
<accession>A0A913Z413</accession>
<dbReference type="RefSeq" id="XP_038046573.1">
    <property type="nucleotide sequence ID" value="XM_038190645.1"/>
</dbReference>
<feature type="compositionally biased region" description="Basic and acidic residues" evidence="9">
    <location>
        <begin position="417"/>
        <end position="429"/>
    </location>
</feature>
<dbReference type="HAMAP" id="MF_00235">
    <property type="entry name" value="Adenylate_kinase_Adk"/>
    <property type="match status" value="4"/>
</dbReference>
<evidence type="ECO:0000256" key="8">
    <source>
        <dbReference type="ARBA" id="ARBA00022840"/>
    </source>
</evidence>
<evidence type="ECO:0000313" key="11">
    <source>
        <dbReference type="Proteomes" id="UP000887568"/>
    </source>
</evidence>
<feature type="region of interest" description="Disordered" evidence="9">
    <location>
        <begin position="320"/>
        <end position="367"/>
    </location>
</feature>
<dbReference type="NCBIfam" id="TIGR01360">
    <property type="entry name" value="aden_kin_iso1"/>
    <property type="match status" value="1"/>
</dbReference>
<comment type="subcellular location">
    <subcellularLocation>
        <location evidence="2">Cytoplasm</location>
    </subcellularLocation>
</comment>
<keyword evidence="11" id="KW-1185">Reference proteome</keyword>
<dbReference type="GeneID" id="119720800"/>
<reference evidence="10" key="1">
    <citation type="submission" date="2022-11" db="UniProtKB">
        <authorList>
            <consortium name="EnsemblMetazoa"/>
        </authorList>
    </citation>
    <scope>IDENTIFICATION</scope>
</reference>
<dbReference type="GO" id="GO:0005524">
    <property type="term" value="F:ATP binding"/>
    <property type="evidence" value="ECO:0007669"/>
    <property type="project" value="UniProtKB-KW"/>
</dbReference>
<protein>
    <recommendedName>
        <fullName evidence="3">adenylate kinase</fullName>
        <ecNumber evidence="3">2.7.4.3</ecNumber>
    </recommendedName>
</protein>
<dbReference type="PROSITE" id="PS00113">
    <property type="entry name" value="ADENYLATE_KINASE"/>
    <property type="match status" value="3"/>
</dbReference>
<dbReference type="SUPFAM" id="SSF47391">
    <property type="entry name" value="Dimerization-anchoring domain of cAMP-dependent PK regulatory subunit"/>
    <property type="match status" value="1"/>
</dbReference>
<evidence type="ECO:0000256" key="4">
    <source>
        <dbReference type="ARBA" id="ARBA00022490"/>
    </source>
</evidence>
<evidence type="ECO:0000256" key="3">
    <source>
        <dbReference type="ARBA" id="ARBA00012955"/>
    </source>
</evidence>
<proteinExistence type="inferred from homology"/>
<evidence type="ECO:0000256" key="5">
    <source>
        <dbReference type="ARBA" id="ARBA00022679"/>
    </source>
</evidence>
<dbReference type="PRINTS" id="PR00094">
    <property type="entry name" value="ADENYLTKNASE"/>
</dbReference>
<evidence type="ECO:0000313" key="10">
    <source>
        <dbReference type="EnsemblMetazoa" id="XP_038046573.1"/>
    </source>
</evidence>
<dbReference type="EC" id="2.7.4.3" evidence="3"/>
<dbReference type="CDD" id="cd01428">
    <property type="entry name" value="ADK"/>
    <property type="match status" value="4"/>
</dbReference>
<sequence length="1079" mass="119049">MTSKDDTKTYLSKREIPQLFESLMTGLMYHKPGNHVDYMLECLGKIKDNKSEAVRWNTFVDGAKGQAPLPPIQSQDAPVLDREPTFTTEVPLEMKRSSALPPIATSPGAATASKQGIPPPHTRFIFVIGGPGSSKSEHCKRLTDRYNGYVHISVGHMLRRKIKKYTEDKWKMLADAVLNGQQVPHETAFELVQAKISSKVQKLSDIQGFIIEGFPRGMEHVQAFEKQFGAVDLVLYLMCDETRLRFRLEKRKDTSGRSDDTDVGITNRLANFSSSVPVIMDYFQQKGVLHQVNCDRDVEEVFYDVANLFDSRFFTQDASDNSEQVGKDTMSKPLPPIQTGEKTETDKKDKPEAAEEEEAVVSETSGIMSAVNHLAGDDERKEDSAEKSIVDKMAEEKAALGAEGVAMMDMFNKIEEVSTGTPEDKDKPESQPSDQPIVTEEPITSEEAYITGDKGRVPDEDAVTEEPITSEEANITGDKGRVPDEDAAEKLKKCKIIFVIGGPGSGKGTQCEKLVDTYGFTHLSSGDLLRAEVKSGSERGQRLTAIMEAGDLVPQETVLELLKEHMLAKADTSTGYLIDGYPREVQQGIEFEKQFAECTCALYFEVSDETMTTRLLKRAETSGRVDDNEETIKKRLTTFHNATTPVVDHYQQKNKIIKVSAETDPDSVFSCVKDALKERGIESQNSAEKLKKCKIIFVIGGPGSGKGTQCEKLVDTYGFTHLSSGDLLRAEVKSGSERGQRLTAIMEAGDLVPQETVLELLKEHMMAKADTSTGYLIDGYPREVQQGIEFEKQIAECTCALYFEVSDETMTTRLLKRAETSGRVDDNEETIKKRLTTFHNATTPVVDHYQQKNKIITVSAETDPDSVFSVVKDALKERGIEAASSAKQQRFIFVIGGPGSGKKEVAKKMAAQYKLVHLSAGELLRAFSELDTPESKEAAQVIQAGSLVPQEVLFKVMQEEVKTNASADGFVIDGFPRTVAQAELFVSEFGYIEGALFLEGVREELLNNVSSRAESSGRSDDSADVAGAKLDVFEAELPAVLGYLEKQNKAVKKELSFKDAADDVDMLLDVLNAFSASDK</sequence>
<dbReference type="SUPFAM" id="SSF52540">
    <property type="entry name" value="P-loop containing nucleoside triphosphate hydrolases"/>
    <property type="match status" value="4"/>
</dbReference>
<dbReference type="Gene3D" id="3.40.50.300">
    <property type="entry name" value="P-loop containing nucleotide triphosphate hydrolases"/>
    <property type="match status" value="4"/>
</dbReference>
<dbReference type="GO" id="GO:0005737">
    <property type="term" value="C:cytoplasm"/>
    <property type="evidence" value="ECO:0007669"/>
    <property type="project" value="UniProtKB-SubCell"/>
</dbReference>
<dbReference type="CDD" id="cd22978">
    <property type="entry name" value="DD_AK5"/>
    <property type="match status" value="1"/>
</dbReference>
<evidence type="ECO:0000256" key="2">
    <source>
        <dbReference type="ARBA" id="ARBA00004496"/>
    </source>
</evidence>
<organism evidence="10 11">
    <name type="scientific">Patiria miniata</name>
    <name type="common">Bat star</name>
    <name type="synonym">Asterina miniata</name>
    <dbReference type="NCBI Taxonomy" id="46514"/>
    <lineage>
        <taxon>Eukaryota</taxon>
        <taxon>Metazoa</taxon>
        <taxon>Echinodermata</taxon>
        <taxon>Eleutherozoa</taxon>
        <taxon>Asterozoa</taxon>
        <taxon>Asteroidea</taxon>
        <taxon>Valvatacea</taxon>
        <taxon>Valvatida</taxon>
        <taxon>Asterinidae</taxon>
        <taxon>Patiria</taxon>
    </lineage>
</organism>
<keyword evidence="4" id="KW-0963">Cytoplasm</keyword>
<dbReference type="AlphaFoldDB" id="A0A913Z413"/>
<name>A0A913Z413_PATMI</name>